<dbReference type="Gene3D" id="3.40.190.10">
    <property type="entry name" value="Periplasmic binding protein-like II"/>
    <property type="match status" value="1"/>
</dbReference>
<organism evidence="3 4">
    <name type="scientific">Microbacterium keratanolyticum</name>
    <dbReference type="NCBI Taxonomy" id="67574"/>
    <lineage>
        <taxon>Bacteria</taxon>
        <taxon>Bacillati</taxon>
        <taxon>Actinomycetota</taxon>
        <taxon>Actinomycetes</taxon>
        <taxon>Micrococcales</taxon>
        <taxon>Microbacteriaceae</taxon>
        <taxon>Microbacterium</taxon>
    </lineage>
</organism>
<sequence length="342" mass="34824">MRTATKRTVSLAAIIAAGALALTACAGGTTPAAPEKGDAPEAEAITDVNIVVPADPGGGWDQTGRAIAQVLTGDGIVSSAPVTNIGGAGGTVGLASLANEKKQNTLMVTGLVMVGAVETNASKVRLEDTTPIARLTDEPLVIVVPAASPYKTLDDLVDDIVANGQAVSITGGSAGGADHILAGLVLEASGLKAEEIPTKLNYIPNSGGGEATALIIGNQVSAGISGVGEFVQHIESGDMRALAVSSENPVEQLPDTPTITDEGIDVVLTNWRGVIAPGGIDDATRAELERVVTELHETDAWTSELETRGWNDAFLIGSEFDSFLKTNIMDVSATLKNIGLVG</sequence>
<evidence type="ECO:0000313" key="3">
    <source>
        <dbReference type="EMBL" id="GLK03192.1"/>
    </source>
</evidence>
<comment type="similarity">
    <text evidence="1">Belongs to the UPF0065 (bug) family.</text>
</comment>
<feature type="chain" id="PRO_5040764921" evidence="2">
    <location>
        <begin position="27"/>
        <end position="342"/>
    </location>
</feature>
<evidence type="ECO:0000256" key="1">
    <source>
        <dbReference type="ARBA" id="ARBA00006987"/>
    </source>
</evidence>
<evidence type="ECO:0000313" key="4">
    <source>
        <dbReference type="Proteomes" id="UP001142325"/>
    </source>
</evidence>
<reference evidence="3" key="2">
    <citation type="submission" date="2023-01" db="EMBL/GenBank/DDBJ databases">
        <authorList>
            <person name="Sun Q."/>
            <person name="Evtushenko L."/>
        </authorList>
    </citation>
    <scope>NUCLEOTIDE SEQUENCE</scope>
    <source>
        <strain evidence="3">VKM Ac-1958</strain>
    </source>
</reference>
<gene>
    <name evidence="3" type="ORF">GCM10017596_29070</name>
</gene>
<dbReference type="EMBL" id="BSET01000002">
    <property type="protein sequence ID" value="GLK03192.1"/>
    <property type="molecule type" value="Genomic_DNA"/>
</dbReference>
<dbReference type="RefSeq" id="WP_204937988.1">
    <property type="nucleotide sequence ID" value="NZ_BAAAUM010000002.1"/>
</dbReference>
<evidence type="ECO:0000256" key="2">
    <source>
        <dbReference type="SAM" id="SignalP"/>
    </source>
</evidence>
<dbReference type="InterPro" id="IPR042100">
    <property type="entry name" value="Bug_dom1"/>
</dbReference>
<protein>
    <submittedName>
        <fullName evidence="3">C4-dicarboxylate ABC transporter substrate-binding protein</fullName>
    </submittedName>
</protein>
<dbReference type="PROSITE" id="PS51257">
    <property type="entry name" value="PROKAR_LIPOPROTEIN"/>
    <property type="match status" value="1"/>
</dbReference>
<keyword evidence="2" id="KW-0732">Signal</keyword>
<proteinExistence type="inferred from homology"/>
<comment type="caution">
    <text evidence="3">The sequence shown here is derived from an EMBL/GenBank/DDBJ whole genome shotgun (WGS) entry which is preliminary data.</text>
</comment>
<dbReference type="CDD" id="cd07012">
    <property type="entry name" value="PBP2_Bug_TTT"/>
    <property type="match status" value="1"/>
</dbReference>
<name>A0A9W6HUI8_9MICO</name>
<accession>A0A9W6HUI8</accession>
<dbReference type="Gene3D" id="3.40.190.150">
    <property type="entry name" value="Bordetella uptake gene, domain 1"/>
    <property type="match status" value="1"/>
</dbReference>
<reference evidence="3" key="1">
    <citation type="journal article" date="2014" name="Int. J. Syst. Evol. Microbiol.">
        <title>Complete genome sequence of Corynebacterium casei LMG S-19264T (=DSM 44701T), isolated from a smear-ripened cheese.</title>
        <authorList>
            <consortium name="US DOE Joint Genome Institute (JGI-PGF)"/>
            <person name="Walter F."/>
            <person name="Albersmeier A."/>
            <person name="Kalinowski J."/>
            <person name="Ruckert C."/>
        </authorList>
    </citation>
    <scope>NUCLEOTIDE SEQUENCE</scope>
    <source>
        <strain evidence="3">VKM Ac-1958</strain>
    </source>
</reference>
<keyword evidence="4" id="KW-1185">Reference proteome</keyword>
<dbReference type="Proteomes" id="UP001142325">
    <property type="component" value="Unassembled WGS sequence"/>
</dbReference>
<dbReference type="PANTHER" id="PTHR42928:SF3">
    <property type="entry name" value="UPF0065 PROTEIN YFLP"/>
    <property type="match status" value="1"/>
</dbReference>
<feature type="signal peptide" evidence="2">
    <location>
        <begin position="1"/>
        <end position="26"/>
    </location>
</feature>
<dbReference type="PANTHER" id="PTHR42928">
    <property type="entry name" value="TRICARBOXYLATE-BINDING PROTEIN"/>
    <property type="match status" value="1"/>
</dbReference>
<dbReference type="SUPFAM" id="SSF53850">
    <property type="entry name" value="Periplasmic binding protein-like II"/>
    <property type="match status" value="1"/>
</dbReference>
<dbReference type="Pfam" id="PF03401">
    <property type="entry name" value="TctC"/>
    <property type="match status" value="1"/>
</dbReference>
<dbReference type="PIRSF" id="PIRSF017082">
    <property type="entry name" value="YflP"/>
    <property type="match status" value="1"/>
</dbReference>
<dbReference type="AlphaFoldDB" id="A0A9W6HUI8"/>
<dbReference type="InterPro" id="IPR005064">
    <property type="entry name" value="BUG"/>
</dbReference>